<dbReference type="Pfam" id="PF22936">
    <property type="entry name" value="Pol_BBD"/>
    <property type="match status" value="1"/>
</dbReference>
<feature type="compositionally biased region" description="Polar residues" evidence="1">
    <location>
        <begin position="505"/>
        <end position="533"/>
    </location>
</feature>
<dbReference type="AlphaFoldDB" id="A0A834L4P6"/>
<feature type="compositionally biased region" description="Low complexity" evidence="1">
    <location>
        <begin position="534"/>
        <end position="548"/>
    </location>
</feature>
<evidence type="ECO:0000259" key="2">
    <source>
        <dbReference type="Pfam" id="PF22936"/>
    </source>
</evidence>
<reference evidence="3" key="1">
    <citation type="submission" date="2019-11" db="EMBL/GenBank/DDBJ databases">
        <authorList>
            <person name="Liu Y."/>
            <person name="Hou J."/>
            <person name="Li T.-Q."/>
            <person name="Guan C.-H."/>
            <person name="Wu X."/>
            <person name="Wu H.-Z."/>
            <person name="Ling F."/>
            <person name="Zhang R."/>
            <person name="Shi X.-G."/>
            <person name="Ren J.-P."/>
            <person name="Chen E.-F."/>
            <person name="Sun J.-M."/>
        </authorList>
    </citation>
    <scope>NUCLEOTIDE SEQUENCE</scope>
    <source>
        <strain evidence="3">Adult_tree_wgs_1</strain>
        <tissue evidence="3">Leaves</tissue>
    </source>
</reference>
<protein>
    <recommendedName>
        <fullName evidence="2">Retrovirus-related Pol polyprotein from transposon TNT 1-94-like beta-barrel domain-containing protein</fullName>
    </recommendedName>
</protein>
<dbReference type="PANTHER" id="PTHR47481:SF30">
    <property type="entry name" value="CCHC-TYPE DOMAIN-CONTAINING PROTEIN"/>
    <property type="match status" value="1"/>
</dbReference>
<dbReference type="Proteomes" id="UP000626092">
    <property type="component" value="Unassembled WGS sequence"/>
</dbReference>
<gene>
    <name evidence="3" type="ORF">RHSIM_RhsimUnG0128200</name>
</gene>
<dbReference type="PANTHER" id="PTHR47481">
    <property type="match status" value="1"/>
</dbReference>
<feature type="domain" description="Retrovirus-related Pol polyprotein from transposon TNT 1-94-like beta-barrel" evidence="2">
    <location>
        <begin position="482"/>
        <end position="528"/>
    </location>
</feature>
<dbReference type="Pfam" id="PF14223">
    <property type="entry name" value="Retrotran_gag_2"/>
    <property type="match status" value="1"/>
</dbReference>
<feature type="compositionally biased region" description="Low complexity" evidence="1">
    <location>
        <begin position="389"/>
        <end position="405"/>
    </location>
</feature>
<feature type="region of interest" description="Disordered" evidence="1">
    <location>
        <begin position="505"/>
        <end position="548"/>
    </location>
</feature>
<dbReference type="EMBL" id="WJXA01000289">
    <property type="protein sequence ID" value="KAF7113417.1"/>
    <property type="molecule type" value="Genomic_DNA"/>
</dbReference>
<evidence type="ECO:0000313" key="3">
    <source>
        <dbReference type="EMBL" id="KAF7113417.1"/>
    </source>
</evidence>
<proteinExistence type="predicted"/>
<comment type="caution">
    <text evidence="3">The sequence shown here is derived from an EMBL/GenBank/DDBJ whole genome shotgun (WGS) entry which is preliminary data.</text>
</comment>
<accession>A0A834L4P6</accession>
<dbReference type="OrthoDB" id="1938465at2759"/>
<dbReference type="InterPro" id="IPR054722">
    <property type="entry name" value="PolX-like_BBD"/>
</dbReference>
<keyword evidence="4" id="KW-1185">Reference proteome</keyword>
<name>A0A834L4P6_RHOSS</name>
<evidence type="ECO:0000313" key="4">
    <source>
        <dbReference type="Proteomes" id="UP000626092"/>
    </source>
</evidence>
<feature type="region of interest" description="Disordered" evidence="1">
    <location>
        <begin position="438"/>
        <end position="468"/>
    </location>
</feature>
<evidence type="ECO:0000256" key="1">
    <source>
        <dbReference type="SAM" id="MobiDB-lite"/>
    </source>
</evidence>
<sequence>MTTPVTSQATTPQAAEYLPASLTFLIANFQSFITIKLESSNYFAWKSQVENALKATSLFAFADGSYEIPPPETQDTSGNKIPNPNFVRWQTIDRMLLSCLMATLTPSILPHVVGSHHTFQIWTKLEEKFSVLSRTHILDLKKRLYSLKKTTSMEKYLDSVKEIVQKLEASGSVMDDGEIVFHTINGLPEEKYLSLKQTIRTQCATTSLSFSAVSAMLMSEDFYLDDSHDTPSSTILLAQHQGSGSQGVFTVVQPSASSQIGSQAGPFQYPVQFGAQAPQFGSSSSQIPIFNPPNFGHNNFGGNRFHRNPNRPKGGPSFFKNAFPMDFPFPIGSCQICGRFNHQASTCYYRQNLGYRPPSFGYSSQFPSHGHGFSPSGHFLGQGFSPYPGQGSQGFQSSIGQGSQFPRPQALMLSGNSVPPYISGPLYPSPQGYGSYGSGNPSGFASEPNPLPWFNGSSGQQGSGSGFYGGQLGSGSSCSSPWYFDSGATSHVTSDASHLIVPTNASTPSTVAVGNGQTIPVTHSGQTHSTSATSGALPPGSLSPSSFF</sequence>
<feature type="region of interest" description="Disordered" evidence="1">
    <location>
        <begin position="380"/>
        <end position="410"/>
    </location>
</feature>
<organism evidence="3 4">
    <name type="scientific">Rhododendron simsii</name>
    <name type="common">Sims's rhododendron</name>
    <dbReference type="NCBI Taxonomy" id="118357"/>
    <lineage>
        <taxon>Eukaryota</taxon>
        <taxon>Viridiplantae</taxon>
        <taxon>Streptophyta</taxon>
        <taxon>Embryophyta</taxon>
        <taxon>Tracheophyta</taxon>
        <taxon>Spermatophyta</taxon>
        <taxon>Magnoliopsida</taxon>
        <taxon>eudicotyledons</taxon>
        <taxon>Gunneridae</taxon>
        <taxon>Pentapetalae</taxon>
        <taxon>asterids</taxon>
        <taxon>Ericales</taxon>
        <taxon>Ericaceae</taxon>
        <taxon>Ericoideae</taxon>
        <taxon>Rhodoreae</taxon>
        <taxon>Rhododendron</taxon>
    </lineage>
</organism>
<feature type="compositionally biased region" description="Gly residues" evidence="1">
    <location>
        <begin position="459"/>
        <end position="468"/>
    </location>
</feature>